<reference evidence="3" key="2">
    <citation type="submission" date="2021-04" db="EMBL/GenBank/DDBJ databases">
        <authorList>
            <person name="Gilroy R."/>
        </authorList>
    </citation>
    <scope>NUCLEOTIDE SEQUENCE</scope>
    <source>
        <strain evidence="3">ChiHjej12B11-9195</strain>
    </source>
</reference>
<evidence type="ECO:0000259" key="2">
    <source>
        <dbReference type="Pfam" id="PF07811"/>
    </source>
</evidence>
<evidence type="ECO:0000313" key="3">
    <source>
        <dbReference type="EMBL" id="HIY95085.1"/>
    </source>
</evidence>
<accession>A0A9D2CQI4</accession>
<dbReference type="Proteomes" id="UP000824134">
    <property type="component" value="Unassembled WGS sequence"/>
</dbReference>
<gene>
    <name evidence="3" type="ORF">H9821_05410</name>
</gene>
<keyword evidence="1" id="KW-0472">Membrane</keyword>
<dbReference type="EMBL" id="DXCN01000040">
    <property type="protein sequence ID" value="HIY95085.1"/>
    <property type="molecule type" value="Genomic_DNA"/>
</dbReference>
<organism evidence="3 4">
    <name type="scientific">Candidatus Rothia avicola</name>
    <dbReference type="NCBI Taxonomy" id="2840478"/>
    <lineage>
        <taxon>Bacteria</taxon>
        <taxon>Bacillati</taxon>
        <taxon>Actinomycetota</taxon>
        <taxon>Actinomycetes</taxon>
        <taxon>Micrococcales</taxon>
        <taxon>Micrococcaceae</taxon>
        <taxon>Rothia</taxon>
    </lineage>
</organism>
<feature type="domain" description="TadE-like" evidence="2">
    <location>
        <begin position="12"/>
        <end position="54"/>
    </location>
</feature>
<dbReference type="InterPro" id="IPR049790">
    <property type="entry name" value="Rv3655c/TadE"/>
</dbReference>
<sequence length="126" mass="12902">MQILAAPENERGSSTVEFAVILPALVVVLALVLGAAATGIVQLKLEEGARLGARAAARGETAETVTRIVQEIDPAATVTLAQNDDMTVVTVSRQAPGVVGKVSGWMLTADARALTEYSATTGSADP</sequence>
<keyword evidence="1" id="KW-1133">Transmembrane helix</keyword>
<feature type="transmembrane region" description="Helical" evidence="1">
    <location>
        <begin position="20"/>
        <end position="41"/>
    </location>
</feature>
<reference evidence="3" key="1">
    <citation type="journal article" date="2021" name="PeerJ">
        <title>Extensive microbial diversity within the chicken gut microbiome revealed by metagenomics and culture.</title>
        <authorList>
            <person name="Gilroy R."/>
            <person name="Ravi A."/>
            <person name="Getino M."/>
            <person name="Pursley I."/>
            <person name="Horton D.L."/>
            <person name="Alikhan N.F."/>
            <person name="Baker D."/>
            <person name="Gharbi K."/>
            <person name="Hall N."/>
            <person name="Watson M."/>
            <person name="Adriaenssens E.M."/>
            <person name="Foster-Nyarko E."/>
            <person name="Jarju S."/>
            <person name="Secka A."/>
            <person name="Antonio M."/>
            <person name="Oren A."/>
            <person name="Chaudhuri R.R."/>
            <person name="La Ragione R."/>
            <person name="Hildebrand F."/>
            <person name="Pallen M.J."/>
        </authorList>
    </citation>
    <scope>NUCLEOTIDE SEQUENCE</scope>
    <source>
        <strain evidence="3">ChiHjej12B11-9195</strain>
    </source>
</reference>
<dbReference type="NCBIfam" id="NF041390">
    <property type="entry name" value="TadE_Rv3655c"/>
    <property type="match status" value="1"/>
</dbReference>
<protein>
    <submittedName>
        <fullName evidence="3">Pilus assembly protein</fullName>
    </submittedName>
</protein>
<keyword evidence="1" id="KW-0812">Transmembrane</keyword>
<dbReference type="AlphaFoldDB" id="A0A9D2CQI4"/>
<evidence type="ECO:0000313" key="4">
    <source>
        <dbReference type="Proteomes" id="UP000824134"/>
    </source>
</evidence>
<evidence type="ECO:0000256" key="1">
    <source>
        <dbReference type="SAM" id="Phobius"/>
    </source>
</evidence>
<dbReference type="InterPro" id="IPR012495">
    <property type="entry name" value="TadE-like_dom"/>
</dbReference>
<dbReference type="Pfam" id="PF07811">
    <property type="entry name" value="TadE"/>
    <property type="match status" value="1"/>
</dbReference>
<proteinExistence type="predicted"/>
<name>A0A9D2CQI4_9MICC</name>
<comment type="caution">
    <text evidence="3">The sequence shown here is derived from an EMBL/GenBank/DDBJ whole genome shotgun (WGS) entry which is preliminary data.</text>
</comment>